<reference evidence="1 2" key="1">
    <citation type="journal article" date="2019" name="Environ. Microbiol.">
        <title>At the nexus of three kingdoms: the genome of the mycorrhizal fungus Gigaspora margarita provides insights into plant, endobacterial and fungal interactions.</title>
        <authorList>
            <person name="Venice F."/>
            <person name="Ghignone S."/>
            <person name="Salvioli di Fossalunga A."/>
            <person name="Amselem J."/>
            <person name="Novero M."/>
            <person name="Xianan X."/>
            <person name="Sedzielewska Toro K."/>
            <person name="Morin E."/>
            <person name="Lipzen A."/>
            <person name="Grigoriev I.V."/>
            <person name="Henrissat B."/>
            <person name="Martin F.M."/>
            <person name="Bonfante P."/>
        </authorList>
    </citation>
    <scope>NUCLEOTIDE SEQUENCE [LARGE SCALE GENOMIC DNA]</scope>
    <source>
        <strain evidence="1 2">BEG34</strain>
    </source>
</reference>
<dbReference type="EMBL" id="WTPW01000027">
    <property type="protein sequence ID" value="KAF0557678.1"/>
    <property type="molecule type" value="Genomic_DNA"/>
</dbReference>
<name>A0A8H4B3W9_GIGMA</name>
<sequence length="93" mass="11433">MFQEREFLSRQDLDQYADQNWDQIQSIWNKKLLLCYSDMMNGLYKLNENSEWGPMDNQEKWQQREYELRVNYYYIFSVPTRLDGKSCLLVRSS</sequence>
<organism evidence="1 2">
    <name type="scientific">Gigaspora margarita</name>
    <dbReference type="NCBI Taxonomy" id="4874"/>
    <lineage>
        <taxon>Eukaryota</taxon>
        <taxon>Fungi</taxon>
        <taxon>Fungi incertae sedis</taxon>
        <taxon>Mucoromycota</taxon>
        <taxon>Glomeromycotina</taxon>
        <taxon>Glomeromycetes</taxon>
        <taxon>Diversisporales</taxon>
        <taxon>Gigasporaceae</taxon>
        <taxon>Gigaspora</taxon>
    </lineage>
</organism>
<keyword evidence="2" id="KW-1185">Reference proteome</keyword>
<evidence type="ECO:0000313" key="1">
    <source>
        <dbReference type="EMBL" id="KAF0557678.1"/>
    </source>
</evidence>
<dbReference type="OrthoDB" id="10255738at2759"/>
<accession>A0A8H4B3W9</accession>
<dbReference type="AlphaFoldDB" id="A0A8H4B3W9"/>
<evidence type="ECO:0000313" key="2">
    <source>
        <dbReference type="Proteomes" id="UP000439903"/>
    </source>
</evidence>
<dbReference type="Proteomes" id="UP000439903">
    <property type="component" value="Unassembled WGS sequence"/>
</dbReference>
<comment type="caution">
    <text evidence="1">The sequence shown here is derived from an EMBL/GenBank/DDBJ whole genome shotgun (WGS) entry which is preliminary data.</text>
</comment>
<proteinExistence type="predicted"/>
<gene>
    <name evidence="1" type="ORF">F8M41_012810</name>
</gene>
<protein>
    <submittedName>
        <fullName evidence="1">Uncharacterized protein</fullName>
    </submittedName>
</protein>